<keyword evidence="4" id="KW-0010">Activator</keyword>
<evidence type="ECO:0000256" key="1">
    <source>
        <dbReference type="ARBA" id="ARBA00004123"/>
    </source>
</evidence>
<organism evidence="7 8">
    <name type="scientific">Rhizopus stolonifer</name>
    <name type="common">Rhizopus nigricans</name>
    <dbReference type="NCBI Taxonomy" id="4846"/>
    <lineage>
        <taxon>Eukaryota</taxon>
        <taxon>Fungi</taxon>
        <taxon>Fungi incertae sedis</taxon>
        <taxon>Mucoromycota</taxon>
        <taxon>Mucoromycotina</taxon>
        <taxon>Mucoromycetes</taxon>
        <taxon>Mucorales</taxon>
        <taxon>Mucorineae</taxon>
        <taxon>Rhizopodaceae</taxon>
        <taxon>Rhizopus</taxon>
    </lineage>
</organism>
<gene>
    <name evidence="7" type="ORF">CU098_007860</name>
</gene>
<dbReference type="OrthoDB" id="4139168at2759"/>
<protein>
    <recommendedName>
        <fullName evidence="9">Mediator of RNA polymerase II transcription subunit 16</fullName>
    </recommendedName>
</protein>
<dbReference type="EMBL" id="PJQM01003364">
    <property type="protein sequence ID" value="RCH89292.1"/>
    <property type="molecule type" value="Genomic_DNA"/>
</dbReference>
<evidence type="ECO:0000313" key="8">
    <source>
        <dbReference type="Proteomes" id="UP000253551"/>
    </source>
</evidence>
<dbReference type="STRING" id="4846.A0A367JH61"/>
<dbReference type="GO" id="GO:0045893">
    <property type="term" value="P:positive regulation of DNA-templated transcription"/>
    <property type="evidence" value="ECO:0007669"/>
    <property type="project" value="TreeGrafter"/>
</dbReference>
<reference evidence="7 8" key="1">
    <citation type="journal article" date="2018" name="G3 (Bethesda)">
        <title>Phylogenetic and Phylogenomic Definition of Rhizopus Species.</title>
        <authorList>
            <person name="Gryganskyi A.P."/>
            <person name="Golan J."/>
            <person name="Dolatabadi S."/>
            <person name="Mondo S."/>
            <person name="Robb S."/>
            <person name="Idnurm A."/>
            <person name="Muszewska A."/>
            <person name="Steczkiewicz K."/>
            <person name="Masonjones S."/>
            <person name="Liao H.L."/>
            <person name="Gajdeczka M.T."/>
            <person name="Anike F."/>
            <person name="Vuek A."/>
            <person name="Anishchenko I.M."/>
            <person name="Voigt K."/>
            <person name="de Hoog G.S."/>
            <person name="Smith M.E."/>
            <person name="Heitman J."/>
            <person name="Vilgalys R."/>
            <person name="Stajich J.E."/>
        </authorList>
    </citation>
    <scope>NUCLEOTIDE SEQUENCE [LARGE SCALE GENOMIC DNA]</scope>
    <source>
        <strain evidence="7 8">LSU 92-RS-03</strain>
    </source>
</reference>
<accession>A0A367JH61</accession>
<dbReference type="Proteomes" id="UP000253551">
    <property type="component" value="Unassembled WGS sequence"/>
</dbReference>
<dbReference type="InterPro" id="IPR048338">
    <property type="entry name" value="Mediator_Med16"/>
</dbReference>
<keyword evidence="5" id="KW-0804">Transcription</keyword>
<evidence type="ECO:0000256" key="5">
    <source>
        <dbReference type="ARBA" id="ARBA00023163"/>
    </source>
</evidence>
<comment type="similarity">
    <text evidence="2">Belongs to the Mediator complex subunit 16 family.</text>
</comment>
<proteinExistence type="inferred from homology"/>
<dbReference type="InterPro" id="IPR036322">
    <property type="entry name" value="WD40_repeat_dom_sf"/>
</dbReference>
<dbReference type="SUPFAM" id="SSF50978">
    <property type="entry name" value="WD40 repeat-like"/>
    <property type="match status" value="2"/>
</dbReference>
<name>A0A367JH61_RHIST</name>
<dbReference type="GO" id="GO:0016592">
    <property type="term" value="C:mediator complex"/>
    <property type="evidence" value="ECO:0007669"/>
    <property type="project" value="TreeGrafter"/>
</dbReference>
<keyword evidence="6" id="KW-0539">Nucleus</keyword>
<evidence type="ECO:0000256" key="6">
    <source>
        <dbReference type="ARBA" id="ARBA00023242"/>
    </source>
</evidence>
<evidence type="ECO:0008006" key="9">
    <source>
        <dbReference type="Google" id="ProtNLM"/>
    </source>
</evidence>
<keyword evidence="3" id="KW-0805">Transcription regulation</keyword>
<dbReference type="PANTHER" id="PTHR13224:SF6">
    <property type="entry name" value="MEDIATOR OF RNA POLYMERASE II TRANSCRIPTION SUBUNIT 16"/>
    <property type="match status" value="1"/>
</dbReference>
<evidence type="ECO:0000256" key="2">
    <source>
        <dbReference type="ARBA" id="ARBA00006543"/>
    </source>
</evidence>
<comment type="subcellular location">
    <subcellularLocation>
        <location evidence="1">Nucleus</location>
    </subcellularLocation>
</comment>
<evidence type="ECO:0000256" key="4">
    <source>
        <dbReference type="ARBA" id="ARBA00023159"/>
    </source>
</evidence>
<evidence type="ECO:0000313" key="7">
    <source>
        <dbReference type="EMBL" id="RCH89292.1"/>
    </source>
</evidence>
<sequence length="568" mass="64918">MVELKRKRSQKDKSSRYPLSVQFSSLTYRQAPESLALSSHNVLALTSTRPHPHQFSTIAGDVFSLDMPIRKIPIKNVEQYHKQHTITHLKWNQKGNTLASIDETGHLALWQVNHTVHEWKLVYQTDLKQPLAAFLWLHSDRMYIMQDTIQRDGLYGPHNPYGQLGFMTVTTHGVITVHYQRNGNIFSSFSTPLPNIGRREISRADAGCFGMSLAGFDDWERISHADIMLHQDQIYLVTHDASLQHKTVWLHTIDIQFPKSKKGTIVCKSLSSLQLKHDTQITQLVLKQGSASLACVIGLGQVSHGCIATYELQTIQKTITSDLGTIQHERTSLVHQSSTEIQDRFITALKCTHQGRILVGLSDGSVHLENKEKAGYLEVDYRQVVGPQQDSIADIVLSPNQTHVVYLFSSMALGVASITQEIPDLSQQCLLCLLNNQDYTDLISELVRMPQPDTVIHDVLASYESYVKDSTRLFSEKAYGFALAVYRRLPNKQVQYTNFSRAIQLPLILECFMSATVDETTEFDVHSLWSLVSLSSWIYDYVRWLLREWYLLFHHSTRKYHLCLFRDY</sequence>
<dbReference type="AlphaFoldDB" id="A0A367JH61"/>
<keyword evidence="8" id="KW-1185">Reference proteome</keyword>
<comment type="caution">
    <text evidence="7">The sequence shown here is derived from an EMBL/GenBank/DDBJ whole genome shotgun (WGS) entry which is preliminary data.</text>
</comment>
<dbReference type="PANTHER" id="PTHR13224">
    <property type="entry name" value="THYROID HORMONE RECEPTOR-ASSOCIATED PROTEIN-RELATED"/>
    <property type="match status" value="1"/>
</dbReference>
<evidence type="ECO:0000256" key="3">
    <source>
        <dbReference type="ARBA" id="ARBA00023015"/>
    </source>
</evidence>